<feature type="region of interest" description="Disordered" evidence="14">
    <location>
        <begin position="785"/>
        <end position="822"/>
    </location>
</feature>
<evidence type="ECO:0000256" key="5">
    <source>
        <dbReference type="ARBA" id="ARBA00022692"/>
    </source>
</evidence>
<dbReference type="InterPro" id="IPR020903">
    <property type="entry name" value="ENaC_CS"/>
</dbReference>
<dbReference type="OrthoDB" id="5874059at2759"/>
<dbReference type="PANTHER" id="PTHR11690:SF279">
    <property type="entry name" value="DEGENERIN-LIKE PROTEIN UNC-105"/>
    <property type="match status" value="1"/>
</dbReference>
<dbReference type="AlphaFoldDB" id="A0A6V7US36"/>
<dbReference type="EMBL" id="CAJEWN010000103">
    <property type="protein sequence ID" value="CAD2164457.1"/>
    <property type="molecule type" value="Genomic_DNA"/>
</dbReference>
<keyword evidence="5 13" id="KW-0812">Transmembrane</keyword>
<feature type="region of interest" description="Disordered" evidence="14">
    <location>
        <begin position="1"/>
        <end position="35"/>
    </location>
</feature>
<evidence type="ECO:0000256" key="14">
    <source>
        <dbReference type="SAM" id="MobiDB-lite"/>
    </source>
</evidence>
<name>A0A6V7US36_MELEN</name>
<evidence type="ECO:0000256" key="1">
    <source>
        <dbReference type="ARBA" id="ARBA00004141"/>
    </source>
</evidence>
<evidence type="ECO:0000313" key="16">
    <source>
        <dbReference type="EMBL" id="CAD2164457.1"/>
    </source>
</evidence>
<keyword evidence="3 13" id="KW-0813">Transport</keyword>
<keyword evidence="11 13" id="KW-0739">Sodium transport</keyword>
<evidence type="ECO:0000256" key="7">
    <source>
        <dbReference type="ARBA" id="ARBA00023053"/>
    </source>
</evidence>
<dbReference type="GO" id="GO:0005886">
    <property type="term" value="C:plasma membrane"/>
    <property type="evidence" value="ECO:0007669"/>
    <property type="project" value="TreeGrafter"/>
</dbReference>
<dbReference type="InterPro" id="IPR004726">
    <property type="entry name" value="Deg-1"/>
</dbReference>
<evidence type="ECO:0000256" key="8">
    <source>
        <dbReference type="ARBA" id="ARBA00023065"/>
    </source>
</evidence>
<evidence type="ECO:0000313" key="17">
    <source>
        <dbReference type="Proteomes" id="UP000580250"/>
    </source>
</evidence>
<feature type="compositionally biased region" description="Low complexity" evidence="14">
    <location>
        <begin position="813"/>
        <end position="822"/>
    </location>
</feature>
<organism evidence="16 17">
    <name type="scientific">Meloidogyne enterolobii</name>
    <name type="common">Root-knot nematode worm</name>
    <name type="synonym">Meloidogyne mayaguensis</name>
    <dbReference type="NCBI Taxonomy" id="390850"/>
    <lineage>
        <taxon>Eukaryota</taxon>
        <taxon>Metazoa</taxon>
        <taxon>Ecdysozoa</taxon>
        <taxon>Nematoda</taxon>
        <taxon>Chromadorea</taxon>
        <taxon>Rhabditida</taxon>
        <taxon>Tylenchina</taxon>
        <taxon>Tylenchomorpha</taxon>
        <taxon>Tylenchoidea</taxon>
        <taxon>Meloidogynidae</taxon>
        <taxon>Meloidogyninae</taxon>
        <taxon>Meloidogyne</taxon>
    </lineage>
</organism>
<gene>
    <name evidence="16" type="ORF">MENT_LOCUS16592</name>
</gene>
<accession>A0A6V7US36</accession>
<proteinExistence type="inferred from homology"/>
<comment type="subcellular location">
    <subcellularLocation>
        <location evidence="1">Membrane</location>
        <topology evidence="1">Multi-pass membrane protein</topology>
    </subcellularLocation>
</comment>
<dbReference type="PRINTS" id="PR01078">
    <property type="entry name" value="AMINACHANNEL"/>
</dbReference>
<evidence type="ECO:0000256" key="11">
    <source>
        <dbReference type="ARBA" id="ARBA00023201"/>
    </source>
</evidence>
<comment type="similarity">
    <text evidence="2 13">Belongs to the amiloride-sensitive sodium channel (TC 1.A.6) family.</text>
</comment>
<comment type="caution">
    <text evidence="16">The sequence shown here is derived from an EMBL/GenBank/DDBJ whole genome shotgun (WGS) entry which is preliminary data.</text>
</comment>
<feature type="compositionally biased region" description="Basic and acidic residues" evidence="14">
    <location>
        <begin position="786"/>
        <end position="798"/>
    </location>
</feature>
<dbReference type="PANTHER" id="PTHR11690">
    <property type="entry name" value="AMILORIDE-SENSITIVE SODIUM CHANNEL-RELATED"/>
    <property type="match status" value="1"/>
</dbReference>
<dbReference type="GO" id="GO:0015280">
    <property type="term" value="F:ligand-gated sodium channel activity"/>
    <property type="evidence" value="ECO:0007669"/>
    <property type="project" value="TreeGrafter"/>
</dbReference>
<evidence type="ECO:0000256" key="6">
    <source>
        <dbReference type="ARBA" id="ARBA00022989"/>
    </source>
</evidence>
<evidence type="ECO:0000256" key="10">
    <source>
        <dbReference type="ARBA" id="ARBA00023180"/>
    </source>
</evidence>
<evidence type="ECO:0000256" key="13">
    <source>
        <dbReference type="RuleBase" id="RU000679"/>
    </source>
</evidence>
<dbReference type="PROSITE" id="PS01206">
    <property type="entry name" value="ASC"/>
    <property type="match status" value="1"/>
</dbReference>
<feature type="transmembrane region" description="Helical" evidence="15">
    <location>
        <begin position="755"/>
        <end position="778"/>
    </location>
</feature>
<feature type="compositionally biased region" description="Acidic residues" evidence="14">
    <location>
        <begin position="905"/>
        <end position="916"/>
    </location>
</feature>
<feature type="transmembrane region" description="Helical" evidence="15">
    <location>
        <begin position="129"/>
        <end position="150"/>
    </location>
</feature>
<evidence type="ECO:0000256" key="3">
    <source>
        <dbReference type="ARBA" id="ARBA00022448"/>
    </source>
</evidence>
<keyword evidence="12 13" id="KW-0407">Ion channel</keyword>
<keyword evidence="4 13" id="KW-0894">Sodium channel</keyword>
<evidence type="ECO:0000256" key="2">
    <source>
        <dbReference type="ARBA" id="ARBA00007193"/>
    </source>
</evidence>
<feature type="compositionally biased region" description="Basic and acidic residues" evidence="14">
    <location>
        <begin position="212"/>
        <end position="234"/>
    </location>
</feature>
<dbReference type="NCBIfam" id="TIGR00867">
    <property type="entry name" value="deg-1"/>
    <property type="match status" value="1"/>
</dbReference>
<evidence type="ECO:0000256" key="15">
    <source>
        <dbReference type="SAM" id="Phobius"/>
    </source>
</evidence>
<keyword evidence="8 13" id="KW-0406">Ion transport</keyword>
<keyword evidence="9 15" id="KW-0472">Membrane</keyword>
<feature type="region of interest" description="Disordered" evidence="14">
    <location>
        <begin position="900"/>
        <end position="976"/>
    </location>
</feature>
<evidence type="ECO:0000256" key="12">
    <source>
        <dbReference type="ARBA" id="ARBA00023303"/>
    </source>
</evidence>
<dbReference type="Pfam" id="PF00858">
    <property type="entry name" value="ASC"/>
    <property type="match status" value="2"/>
</dbReference>
<dbReference type="Gene3D" id="2.60.470.10">
    <property type="entry name" value="Acid-sensing ion channels like domains"/>
    <property type="match status" value="1"/>
</dbReference>
<evidence type="ECO:0000256" key="9">
    <source>
        <dbReference type="ARBA" id="ARBA00023136"/>
    </source>
</evidence>
<sequence>MSEINAKIRSRTNSNASDNKKKLISSRPNIPFNVPRKSMETEFRPRKKLIPEKRKTVKLEMGSVRDENRYDTFRRNPRSVIRRLSRAASFKNASYSLDLQGILNQFEKHSTIHGICHAGLAPNMKWRRFWLGVFTVCFTILIVQTIYLVVKFFEYPKNVDLDLKFEMTEFPAVTICNLNPYKASAIFNDIGAQATLDAMQNALHESSVEDISLSKEDKQRYKREPRLRQKDVKNSKVATSKKNDRRYLQVYAQCYCEMNRLSSVRKRGSCYAHYKRRASFLYQPGQKLLIFYQTKCLCQLDTFARALWPCFPYNTWKEHICSDCVDQAGHCPMRFLNNSGNGYSNNFQNRGIQQYDKDNGVDVCLCHRDYNHCIQNNANGDIPEILPEENIDALNFTRQFDASLFWNTSSSSKGVHKPIDKKQNKISLAQKQESQKIVLGFKNLTDEISIKSQARQNLIYSMGEKSEKERIQLSYRMDELILKCSFNQHDCDITSDFKLHNTAQYGNCYTFNWNRDSQITAHRAGANFGLRVLVYANVSEYLPTTEAIGFRITVHDKWTVPFVDAFGENAPTGMLSSYGVRMKKFFRLEHPYGHCRTGNQMPEGYIYTGYNYSVEGCHRSCLQQEILRICGCADPTLPIPSGSRQCGMEEQKARECIRTIQDQKVVVEERLDKCKCPLPCHEIGYELTYSAARWPSGTARIMECASSDELCLEQYRINAALIQVFYEEFNYQTLTESAAYSMTSLIADLGGLSGLWIGISIVSILEVVQLIWFCMEYIHKKKVARDRREHSSDDHSEPSGKTGSTPSIGQRTSSGGAKSLKSLKSMRSYVQSATGEIYPPNMRIRGEIVHSQSCSGTSTPYLAPNVELPCTCLFGARGQIVFMKPLCPVHGYMVRRMMHHKESSSEDEEDEDESEVEGPLLTVDEVEALQRETELEKEHQNRIQALDEKPEEDDNFENSSTSGSEKEDDVLLMHKR</sequence>
<evidence type="ECO:0000256" key="4">
    <source>
        <dbReference type="ARBA" id="ARBA00022461"/>
    </source>
</evidence>
<keyword evidence="7" id="KW-0915">Sodium</keyword>
<reference evidence="16 17" key="1">
    <citation type="submission" date="2020-08" db="EMBL/GenBank/DDBJ databases">
        <authorList>
            <person name="Koutsovoulos G."/>
            <person name="Danchin GJ E."/>
        </authorList>
    </citation>
    <scope>NUCLEOTIDE SEQUENCE [LARGE SCALE GENOMIC DNA]</scope>
</reference>
<dbReference type="InterPro" id="IPR001873">
    <property type="entry name" value="ENaC"/>
</dbReference>
<dbReference type="Gene3D" id="1.10.287.770">
    <property type="entry name" value="YojJ-like"/>
    <property type="match status" value="1"/>
</dbReference>
<feature type="compositionally biased region" description="Basic and acidic residues" evidence="14">
    <location>
        <begin position="928"/>
        <end position="948"/>
    </location>
</feature>
<keyword evidence="10" id="KW-0325">Glycoprotein</keyword>
<keyword evidence="6 15" id="KW-1133">Transmembrane helix</keyword>
<protein>
    <submittedName>
        <fullName evidence="16">Uncharacterized protein</fullName>
    </submittedName>
</protein>
<dbReference type="Proteomes" id="UP000580250">
    <property type="component" value="Unassembled WGS sequence"/>
</dbReference>
<feature type="region of interest" description="Disordered" evidence="14">
    <location>
        <begin position="210"/>
        <end position="235"/>
    </location>
</feature>
<feature type="compositionally biased region" description="Polar residues" evidence="14">
    <location>
        <begin position="799"/>
        <end position="812"/>
    </location>
</feature>